<feature type="active site" description="Charge relay system" evidence="6">
    <location>
        <position position="271"/>
    </location>
</feature>
<feature type="domain" description="LD-carboxypeptidase N-terminal" evidence="7">
    <location>
        <begin position="14"/>
        <end position="129"/>
    </location>
</feature>
<dbReference type="InterPro" id="IPR003507">
    <property type="entry name" value="S66_fam"/>
</dbReference>
<dbReference type="InterPro" id="IPR027461">
    <property type="entry name" value="Carboxypeptidase_A_C_sf"/>
</dbReference>
<evidence type="ECO:0000256" key="4">
    <source>
        <dbReference type="ARBA" id="ARBA00022801"/>
    </source>
</evidence>
<comment type="caution">
    <text evidence="9">The sequence shown here is derived from an EMBL/GenBank/DDBJ whole genome shotgun (WGS) entry which is preliminary data.</text>
</comment>
<dbReference type="PANTHER" id="PTHR30237:SF2">
    <property type="entry name" value="MUREIN TETRAPEPTIDE CARBOXYPEPTIDASE"/>
    <property type="match status" value="1"/>
</dbReference>
<keyword evidence="4" id="KW-0378">Hydrolase</keyword>
<dbReference type="Proteomes" id="UP000610760">
    <property type="component" value="Unassembled WGS sequence"/>
</dbReference>
<dbReference type="CDD" id="cd07025">
    <property type="entry name" value="Peptidase_S66"/>
    <property type="match status" value="1"/>
</dbReference>
<dbReference type="Gene3D" id="3.40.50.10740">
    <property type="entry name" value="Class I glutamine amidotransferase-like"/>
    <property type="match status" value="1"/>
</dbReference>
<dbReference type="PANTHER" id="PTHR30237">
    <property type="entry name" value="MURAMOYLTETRAPEPTIDE CARBOXYPEPTIDASE"/>
    <property type="match status" value="1"/>
</dbReference>
<dbReference type="GO" id="GO:0004180">
    <property type="term" value="F:carboxypeptidase activity"/>
    <property type="evidence" value="ECO:0007669"/>
    <property type="project" value="UniProtKB-KW"/>
</dbReference>
<evidence type="ECO:0000259" key="7">
    <source>
        <dbReference type="Pfam" id="PF02016"/>
    </source>
</evidence>
<dbReference type="GO" id="GO:0006508">
    <property type="term" value="P:proteolysis"/>
    <property type="evidence" value="ECO:0007669"/>
    <property type="project" value="UniProtKB-KW"/>
</dbReference>
<dbReference type="InterPro" id="IPR029062">
    <property type="entry name" value="Class_I_gatase-like"/>
</dbReference>
<evidence type="ECO:0000256" key="6">
    <source>
        <dbReference type="PIRSR" id="PIRSR028757-1"/>
    </source>
</evidence>
<feature type="active site" description="Charge relay system" evidence="6">
    <location>
        <position position="205"/>
    </location>
</feature>
<evidence type="ECO:0000313" key="10">
    <source>
        <dbReference type="Proteomes" id="UP000610760"/>
    </source>
</evidence>
<keyword evidence="5" id="KW-0720">Serine protease</keyword>
<protein>
    <submittedName>
        <fullName evidence="9">LD-carboxypeptidase</fullName>
    </submittedName>
</protein>
<evidence type="ECO:0000259" key="8">
    <source>
        <dbReference type="Pfam" id="PF17676"/>
    </source>
</evidence>
<name>A0A926E2A1_9FIRM</name>
<gene>
    <name evidence="9" type="ORF">H8710_06415</name>
</gene>
<dbReference type="SUPFAM" id="SSF52317">
    <property type="entry name" value="Class I glutamine amidotransferase-like"/>
    <property type="match status" value="1"/>
</dbReference>
<dbReference type="InterPro" id="IPR040449">
    <property type="entry name" value="Peptidase_S66_N"/>
</dbReference>
<feature type="active site" description="Nucleophile" evidence="6">
    <location>
        <position position="109"/>
    </location>
</feature>
<evidence type="ECO:0000256" key="1">
    <source>
        <dbReference type="ARBA" id="ARBA00010233"/>
    </source>
</evidence>
<dbReference type="AlphaFoldDB" id="A0A926E2A1"/>
<reference evidence="9" key="1">
    <citation type="submission" date="2020-08" db="EMBL/GenBank/DDBJ databases">
        <title>Genome public.</title>
        <authorList>
            <person name="Liu C."/>
            <person name="Sun Q."/>
        </authorList>
    </citation>
    <scope>NUCLEOTIDE SEQUENCE</scope>
    <source>
        <strain evidence="9">NSJ-33</strain>
    </source>
</reference>
<dbReference type="RefSeq" id="WP_249294630.1">
    <property type="nucleotide sequence ID" value="NZ_JACRSV010000001.1"/>
</dbReference>
<dbReference type="GO" id="GO:0008236">
    <property type="term" value="F:serine-type peptidase activity"/>
    <property type="evidence" value="ECO:0007669"/>
    <property type="project" value="UniProtKB-KW"/>
</dbReference>
<dbReference type="EMBL" id="JACRSV010000001">
    <property type="protein sequence ID" value="MBC8559707.1"/>
    <property type="molecule type" value="Genomic_DNA"/>
</dbReference>
<comment type="similarity">
    <text evidence="1">Belongs to the peptidase S66 family.</text>
</comment>
<dbReference type="PIRSF" id="PIRSF028757">
    <property type="entry name" value="LD-carboxypeptidase"/>
    <property type="match status" value="1"/>
</dbReference>
<dbReference type="Pfam" id="PF02016">
    <property type="entry name" value="Peptidase_S66"/>
    <property type="match status" value="1"/>
</dbReference>
<keyword evidence="3" id="KW-0645">Protease</keyword>
<keyword evidence="10" id="KW-1185">Reference proteome</keyword>
<evidence type="ECO:0000256" key="3">
    <source>
        <dbReference type="ARBA" id="ARBA00022670"/>
    </source>
</evidence>
<dbReference type="SUPFAM" id="SSF141986">
    <property type="entry name" value="LD-carboxypeptidase A C-terminal domain-like"/>
    <property type="match status" value="1"/>
</dbReference>
<dbReference type="Gene3D" id="3.50.30.60">
    <property type="entry name" value="LD-carboxypeptidase A C-terminal domain-like"/>
    <property type="match status" value="1"/>
</dbReference>
<evidence type="ECO:0000256" key="5">
    <source>
        <dbReference type="ARBA" id="ARBA00022825"/>
    </source>
</evidence>
<dbReference type="InterPro" id="IPR027478">
    <property type="entry name" value="LdcA_N"/>
</dbReference>
<sequence length="301" mass="33221">MMLKPSKLRKGDTVGIIAPCLAAEEQYVSEAEKALERMGFAVKLGKNIYSRADGFAGTPEERAADFNEMVLDPEVGMILFDGGEVSNEILPYIDYEAAARNPKIILSYSDGTSVLNAVSARSGLMTFYGQSTGAISRGNPYNLERFTEMLAEGNPVYRKNSAWNAVRGGTARGQLVGGYLVNFALLMEGKFFKADPKKRYILFLEDHICFNTPPAVSRYLSHIGQSGLMKQVDGLLFGHYDREPQPELHDLLRRFGERHQIPVVWCDDFGHGENQAILPIGAEAIMDADGGTLKFLESLVL</sequence>
<evidence type="ECO:0000313" key="9">
    <source>
        <dbReference type="EMBL" id="MBC8559707.1"/>
    </source>
</evidence>
<organism evidence="9 10">
    <name type="scientific">Fumia xinanensis</name>
    <dbReference type="NCBI Taxonomy" id="2763659"/>
    <lineage>
        <taxon>Bacteria</taxon>
        <taxon>Bacillati</taxon>
        <taxon>Bacillota</taxon>
        <taxon>Clostridia</taxon>
        <taxon>Eubacteriales</taxon>
        <taxon>Oscillospiraceae</taxon>
        <taxon>Fumia</taxon>
    </lineage>
</organism>
<proteinExistence type="inferred from homology"/>
<accession>A0A926E2A1</accession>
<evidence type="ECO:0000256" key="2">
    <source>
        <dbReference type="ARBA" id="ARBA00022645"/>
    </source>
</evidence>
<dbReference type="InterPro" id="IPR040921">
    <property type="entry name" value="Peptidase_S66C"/>
</dbReference>
<feature type="domain" description="LD-carboxypeptidase C-terminal" evidence="8">
    <location>
        <begin position="172"/>
        <end position="284"/>
    </location>
</feature>
<keyword evidence="2" id="KW-0121">Carboxypeptidase</keyword>
<dbReference type="Pfam" id="PF17676">
    <property type="entry name" value="Peptidase_S66C"/>
    <property type="match status" value="1"/>
</dbReference>